<sequence>MNTMYQDGTYFENNPAWHEADSPWKANHIRNILLDNGIAHDKVCEVGCGVGGILLNLEEMLPEARLSGYEISPQAFSVANTRGTERTQFYFGDITKAEDPDFDVLMLIDVIEHVDDYMAFMKSLKPIGRYKVLHIPLDLSVQSLVRVSPILNQRRDLGHIHYFFKDLALRALEDCGYRIVDWRYTASRLELPDQALLSRLMKLPRRLLYALSPDLAVRVVGGYSLLVLAE</sequence>
<dbReference type="RefSeq" id="WP_243803131.1">
    <property type="nucleotide sequence ID" value="NZ_JALHAT010000068.1"/>
</dbReference>
<keyword evidence="1" id="KW-0808">Transferase</keyword>
<name>A0ABT0AI44_9SPHN</name>
<evidence type="ECO:0000313" key="2">
    <source>
        <dbReference type="Proteomes" id="UP001162802"/>
    </source>
</evidence>
<dbReference type="CDD" id="cd02440">
    <property type="entry name" value="AdoMet_MTases"/>
    <property type="match status" value="1"/>
</dbReference>
<dbReference type="Proteomes" id="UP001162802">
    <property type="component" value="Unassembled WGS sequence"/>
</dbReference>
<dbReference type="GO" id="GO:0032259">
    <property type="term" value="P:methylation"/>
    <property type="evidence" value="ECO:0007669"/>
    <property type="project" value="UniProtKB-KW"/>
</dbReference>
<organism evidence="1 2">
    <name type="scientific">Novosphingobium mangrovi</name>
    <name type="common">ex Hu et al. 2023</name>
    <dbReference type="NCBI Taxonomy" id="2930094"/>
    <lineage>
        <taxon>Bacteria</taxon>
        <taxon>Pseudomonadati</taxon>
        <taxon>Pseudomonadota</taxon>
        <taxon>Alphaproteobacteria</taxon>
        <taxon>Sphingomonadales</taxon>
        <taxon>Sphingomonadaceae</taxon>
        <taxon>Novosphingobium</taxon>
    </lineage>
</organism>
<reference evidence="1" key="1">
    <citation type="submission" date="2022-03" db="EMBL/GenBank/DDBJ databases">
        <title>Identification of a novel bacterium isolated from mangrove sediments.</title>
        <authorList>
            <person name="Pan X."/>
        </authorList>
    </citation>
    <scope>NUCLEOTIDE SEQUENCE</scope>
    <source>
        <strain evidence="1">B2637</strain>
    </source>
</reference>
<evidence type="ECO:0000313" key="1">
    <source>
        <dbReference type="EMBL" id="MCJ1962866.1"/>
    </source>
</evidence>
<dbReference type="GO" id="GO:0008168">
    <property type="term" value="F:methyltransferase activity"/>
    <property type="evidence" value="ECO:0007669"/>
    <property type="project" value="UniProtKB-KW"/>
</dbReference>
<gene>
    <name evidence="1" type="ORF">MTR65_19450</name>
</gene>
<dbReference type="InterPro" id="IPR029063">
    <property type="entry name" value="SAM-dependent_MTases_sf"/>
</dbReference>
<dbReference type="Gene3D" id="3.40.50.150">
    <property type="entry name" value="Vaccinia Virus protein VP39"/>
    <property type="match status" value="1"/>
</dbReference>
<comment type="caution">
    <text evidence="1">The sequence shown here is derived from an EMBL/GenBank/DDBJ whole genome shotgun (WGS) entry which is preliminary data.</text>
</comment>
<dbReference type="EMBL" id="JALHAT010000068">
    <property type="protein sequence ID" value="MCJ1962866.1"/>
    <property type="molecule type" value="Genomic_DNA"/>
</dbReference>
<proteinExistence type="predicted"/>
<keyword evidence="2" id="KW-1185">Reference proteome</keyword>
<dbReference type="Pfam" id="PF13489">
    <property type="entry name" value="Methyltransf_23"/>
    <property type="match status" value="1"/>
</dbReference>
<dbReference type="SUPFAM" id="SSF53335">
    <property type="entry name" value="S-adenosyl-L-methionine-dependent methyltransferases"/>
    <property type="match status" value="1"/>
</dbReference>
<keyword evidence="1" id="KW-0489">Methyltransferase</keyword>
<accession>A0ABT0AI44</accession>
<protein>
    <submittedName>
        <fullName evidence="1">Class I SAM-dependent methyltransferase</fullName>
    </submittedName>
</protein>